<feature type="domain" description="PAS" evidence="2">
    <location>
        <begin position="140"/>
        <end position="186"/>
    </location>
</feature>
<dbReference type="Gene3D" id="3.30.70.270">
    <property type="match status" value="1"/>
</dbReference>
<evidence type="ECO:0000313" key="6">
    <source>
        <dbReference type="EMBL" id="PZA15457.1"/>
    </source>
</evidence>
<keyword evidence="1" id="KW-1133">Transmembrane helix</keyword>
<gene>
    <name evidence="6" type="ORF">DNK49_16820</name>
</gene>
<dbReference type="NCBIfam" id="TIGR00229">
    <property type="entry name" value="sensory_box"/>
    <property type="match status" value="1"/>
</dbReference>
<dbReference type="Proteomes" id="UP000248259">
    <property type="component" value="Unassembled WGS sequence"/>
</dbReference>
<feature type="domain" description="GGDEF" evidence="5">
    <location>
        <begin position="297"/>
        <end position="430"/>
    </location>
</feature>
<dbReference type="PROSITE" id="PS50113">
    <property type="entry name" value="PAC"/>
    <property type="match status" value="1"/>
</dbReference>
<dbReference type="InterPro" id="IPR043128">
    <property type="entry name" value="Rev_trsase/Diguanyl_cyclase"/>
</dbReference>
<dbReference type="InterPro" id="IPR000014">
    <property type="entry name" value="PAS"/>
</dbReference>
<feature type="transmembrane region" description="Helical" evidence="1">
    <location>
        <begin position="93"/>
        <end position="113"/>
    </location>
</feature>
<dbReference type="Gene3D" id="3.20.20.450">
    <property type="entry name" value="EAL domain"/>
    <property type="match status" value="1"/>
</dbReference>
<accession>A0A323USU5</accession>
<protein>
    <submittedName>
        <fullName evidence="6">GGDEF domain-containing protein</fullName>
    </submittedName>
</protein>
<dbReference type="InterPro" id="IPR001633">
    <property type="entry name" value="EAL_dom"/>
</dbReference>
<dbReference type="InterPro" id="IPR045812">
    <property type="entry name" value="DAHL"/>
</dbReference>
<dbReference type="Pfam" id="PF00563">
    <property type="entry name" value="EAL"/>
    <property type="match status" value="1"/>
</dbReference>
<proteinExistence type="predicted"/>
<evidence type="ECO:0000259" key="2">
    <source>
        <dbReference type="PROSITE" id="PS50112"/>
    </source>
</evidence>
<dbReference type="InterPro" id="IPR052155">
    <property type="entry name" value="Biofilm_reg_signaling"/>
</dbReference>
<dbReference type="SUPFAM" id="SSF141868">
    <property type="entry name" value="EAL domain-like"/>
    <property type="match status" value="1"/>
</dbReference>
<evidence type="ECO:0000259" key="4">
    <source>
        <dbReference type="PROSITE" id="PS50883"/>
    </source>
</evidence>
<evidence type="ECO:0000313" key="7">
    <source>
        <dbReference type="Proteomes" id="UP000248259"/>
    </source>
</evidence>
<keyword evidence="7" id="KW-1185">Reference proteome</keyword>
<dbReference type="Pfam" id="PF19443">
    <property type="entry name" value="DAHL"/>
    <property type="match status" value="1"/>
</dbReference>
<sequence>MTHAVNGGTERAVSIRTLITELERNAATLPPNTAERLRSALAHASLLTGRKPAMESLIQETLGLPTAEIAEQLVEHYAAAYEQANRHAHHYRLILLVLALGLAAYLVLLFLRLGRTRNALMQANAALNERIEVQRRSEEELKRYATVFTRAAEGMVITDQRGQVIAVNPAFAEITGYTNAEMVGRSPSILSSGRQPPSFYREMWRKLDTDGQWQGEIWNRRKNGEIYPEWLSITAVRGPDGKPTHYIGLFSDITERKQSEARIHHLSYHDALTNLPNRMLLQDRMQQAIQQAKRVGCHLAVLFLNLDRFKAINDSLGHERGDALLQQVAVRCREALRDVDTLSRPGADEFVFILQDLQNPQDAANVARKLLNIIECPLLLGEHQISVTGSMGIAVYDGDGSTPAELLRNAETAMRRAKQEGRNGFQFYAQDMNRTSLGDLLLENQLRGAIERGELELHYQPKVCAQSGQLESAEALLRWRHPELGLIAPGRFIPVAEESGLIVVIGEWVIRETCRQLAAWSEAGLNPVPIAVNLSAQQLCQPELTTQVAQALAKSGVSANLLEFELTETMLMRDIDRSLSTLGHLREMGVSLAIDDFGTGYSSLSYLQQFQVQVLKIDRSFVNDIRVRGADGKIAAAIIALAHSLGIKVVAEGVETEAQHRFLTRHGCDLLQGYLFSRPQPAASFAQQLATQHSGARLLSTSIP</sequence>
<dbReference type="EMBL" id="QKOE01000014">
    <property type="protein sequence ID" value="PZA15457.1"/>
    <property type="molecule type" value="Genomic_DNA"/>
</dbReference>
<dbReference type="SMART" id="SM00052">
    <property type="entry name" value="EAL"/>
    <property type="match status" value="1"/>
</dbReference>
<dbReference type="NCBIfam" id="TIGR00254">
    <property type="entry name" value="GGDEF"/>
    <property type="match status" value="1"/>
</dbReference>
<dbReference type="SMART" id="SM00091">
    <property type="entry name" value="PAS"/>
    <property type="match status" value="1"/>
</dbReference>
<dbReference type="FunFam" id="3.20.20.450:FF:000001">
    <property type="entry name" value="Cyclic di-GMP phosphodiesterase yahA"/>
    <property type="match status" value="1"/>
</dbReference>
<keyword evidence="1" id="KW-0812">Transmembrane</keyword>
<dbReference type="PANTHER" id="PTHR44757:SF2">
    <property type="entry name" value="BIOFILM ARCHITECTURE MAINTENANCE PROTEIN MBAA"/>
    <property type="match status" value="1"/>
</dbReference>
<dbReference type="InterPro" id="IPR001610">
    <property type="entry name" value="PAC"/>
</dbReference>
<dbReference type="InterPro" id="IPR035965">
    <property type="entry name" value="PAS-like_dom_sf"/>
</dbReference>
<dbReference type="SUPFAM" id="SSF55785">
    <property type="entry name" value="PYP-like sensor domain (PAS domain)"/>
    <property type="match status" value="1"/>
</dbReference>
<dbReference type="PROSITE" id="PS50112">
    <property type="entry name" value="PAS"/>
    <property type="match status" value="1"/>
</dbReference>
<dbReference type="SUPFAM" id="SSF55073">
    <property type="entry name" value="Nucleotide cyclase"/>
    <property type="match status" value="1"/>
</dbReference>
<evidence type="ECO:0000256" key="1">
    <source>
        <dbReference type="SAM" id="Phobius"/>
    </source>
</evidence>
<feature type="domain" description="PAC" evidence="3">
    <location>
        <begin position="213"/>
        <end position="265"/>
    </location>
</feature>
<evidence type="ECO:0000259" key="3">
    <source>
        <dbReference type="PROSITE" id="PS50113"/>
    </source>
</evidence>
<dbReference type="PROSITE" id="PS50883">
    <property type="entry name" value="EAL"/>
    <property type="match status" value="1"/>
</dbReference>
<organism evidence="6 7">
    <name type="scientific">Parazoarcus communis SWub3 = DSM 12120</name>
    <dbReference type="NCBI Taxonomy" id="1121029"/>
    <lineage>
        <taxon>Bacteria</taxon>
        <taxon>Pseudomonadati</taxon>
        <taxon>Pseudomonadota</taxon>
        <taxon>Betaproteobacteria</taxon>
        <taxon>Rhodocyclales</taxon>
        <taxon>Zoogloeaceae</taxon>
        <taxon>Parazoarcus</taxon>
    </lineage>
</organism>
<dbReference type="CDD" id="cd00130">
    <property type="entry name" value="PAS"/>
    <property type="match status" value="1"/>
</dbReference>
<comment type="caution">
    <text evidence="6">The sequence shown here is derived from an EMBL/GenBank/DDBJ whole genome shotgun (WGS) entry which is preliminary data.</text>
</comment>
<dbReference type="InterPro" id="IPR035919">
    <property type="entry name" value="EAL_sf"/>
</dbReference>
<reference evidence="6 7" key="1">
    <citation type="submission" date="2018-06" db="EMBL/GenBank/DDBJ databases">
        <title>Azoarcus communis strain SWub3 genome.</title>
        <authorList>
            <person name="Zorraquino Salvo V."/>
            <person name="Toubiana D."/>
            <person name="Blumwald E."/>
        </authorList>
    </citation>
    <scope>NUCLEOTIDE SEQUENCE [LARGE SCALE GENOMIC DNA]</scope>
    <source>
        <strain evidence="6 7">SWub3</strain>
    </source>
</reference>
<dbReference type="PROSITE" id="PS50887">
    <property type="entry name" value="GGDEF"/>
    <property type="match status" value="1"/>
</dbReference>
<dbReference type="PANTHER" id="PTHR44757">
    <property type="entry name" value="DIGUANYLATE CYCLASE DGCP"/>
    <property type="match status" value="1"/>
</dbReference>
<dbReference type="CDD" id="cd01948">
    <property type="entry name" value="EAL"/>
    <property type="match status" value="1"/>
</dbReference>
<evidence type="ECO:0000259" key="5">
    <source>
        <dbReference type="PROSITE" id="PS50887"/>
    </source>
</evidence>
<dbReference type="InterPro" id="IPR029787">
    <property type="entry name" value="Nucleotide_cyclase"/>
</dbReference>
<dbReference type="Pfam" id="PF00990">
    <property type="entry name" value="GGDEF"/>
    <property type="match status" value="1"/>
</dbReference>
<dbReference type="Gene3D" id="3.30.450.20">
    <property type="entry name" value="PAS domain"/>
    <property type="match status" value="1"/>
</dbReference>
<keyword evidence="1" id="KW-0472">Membrane</keyword>
<dbReference type="SMART" id="SM00267">
    <property type="entry name" value="GGDEF"/>
    <property type="match status" value="1"/>
</dbReference>
<feature type="domain" description="EAL" evidence="4">
    <location>
        <begin position="439"/>
        <end position="693"/>
    </location>
</feature>
<dbReference type="Pfam" id="PF13426">
    <property type="entry name" value="PAS_9"/>
    <property type="match status" value="1"/>
</dbReference>
<dbReference type="CDD" id="cd01949">
    <property type="entry name" value="GGDEF"/>
    <property type="match status" value="1"/>
</dbReference>
<dbReference type="InterPro" id="IPR000700">
    <property type="entry name" value="PAS-assoc_C"/>
</dbReference>
<name>A0A323USU5_9RHOO</name>
<dbReference type="AlphaFoldDB" id="A0A323USU5"/>
<dbReference type="SMART" id="SM00086">
    <property type="entry name" value="PAC"/>
    <property type="match status" value="1"/>
</dbReference>
<dbReference type="OrthoDB" id="9813903at2"/>
<dbReference type="InterPro" id="IPR000160">
    <property type="entry name" value="GGDEF_dom"/>
</dbReference>